<dbReference type="Proteomes" id="UP001596220">
    <property type="component" value="Unassembled WGS sequence"/>
</dbReference>
<dbReference type="Gene3D" id="3.30.590.20">
    <property type="match status" value="1"/>
</dbReference>
<evidence type="ECO:0000256" key="1">
    <source>
        <dbReference type="SAM" id="MobiDB-lite"/>
    </source>
</evidence>
<dbReference type="SUPFAM" id="SSF55931">
    <property type="entry name" value="Glutamine synthetase/guanido kinase"/>
    <property type="match status" value="1"/>
</dbReference>
<comment type="caution">
    <text evidence="2">The sequence shown here is derived from an EMBL/GenBank/DDBJ whole genome shotgun (WGS) entry which is preliminary data.</text>
</comment>
<reference evidence="3" key="1">
    <citation type="journal article" date="2019" name="Int. J. Syst. Evol. Microbiol.">
        <title>The Global Catalogue of Microorganisms (GCM) 10K type strain sequencing project: providing services to taxonomists for standard genome sequencing and annotation.</title>
        <authorList>
            <consortium name="The Broad Institute Genomics Platform"/>
            <consortium name="The Broad Institute Genome Sequencing Center for Infectious Disease"/>
            <person name="Wu L."/>
            <person name="Ma J."/>
        </authorList>
    </citation>
    <scope>NUCLEOTIDE SEQUENCE [LARGE SCALE GENOMIC DNA]</scope>
    <source>
        <strain evidence="3">CGMCC 4.7246</strain>
    </source>
</reference>
<feature type="region of interest" description="Disordered" evidence="1">
    <location>
        <begin position="1"/>
        <end position="26"/>
    </location>
</feature>
<dbReference type="EMBL" id="JBHSQO010000017">
    <property type="protein sequence ID" value="MFC6091322.1"/>
    <property type="molecule type" value="Genomic_DNA"/>
</dbReference>
<accession>A0ABW1P8F8</accession>
<protein>
    <submittedName>
        <fullName evidence="2">Uncharacterized protein</fullName>
    </submittedName>
</protein>
<sequence length="93" mass="10244">MRGHLPTARPLRPPADRRAPASHPLGRLVRHVRPVLRRTGELRAVNSLLTEILQAGNGAVRQRRALQRDVRPADVVAVLSRHTGQDCLPETAA</sequence>
<organism evidence="2 3">
    <name type="scientific">Saccharothrix lopnurensis</name>
    <dbReference type="NCBI Taxonomy" id="1670621"/>
    <lineage>
        <taxon>Bacteria</taxon>
        <taxon>Bacillati</taxon>
        <taxon>Actinomycetota</taxon>
        <taxon>Actinomycetes</taxon>
        <taxon>Pseudonocardiales</taxon>
        <taxon>Pseudonocardiaceae</taxon>
        <taxon>Saccharothrix</taxon>
    </lineage>
</organism>
<proteinExistence type="predicted"/>
<keyword evidence="3" id="KW-1185">Reference proteome</keyword>
<name>A0ABW1P8F8_9PSEU</name>
<dbReference type="InterPro" id="IPR014746">
    <property type="entry name" value="Gln_synth/guanido_kin_cat_dom"/>
</dbReference>
<evidence type="ECO:0000313" key="2">
    <source>
        <dbReference type="EMBL" id="MFC6091322.1"/>
    </source>
</evidence>
<dbReference type="RefSeq" id="WP_380637522.1">
    <property type="nucleotide sequence ID" value="NZ_JBHSQO010000017.1"/>
</dbReference>
<evidence type="ECO:0000313" key="3">
    <source>
        <dbReference type="Proteomes" id="UP001596220"/>
    </source>
</evidence>
<gene>
    <name evidence="2" type="ORF">ACFP3R_18760</name>
</gene>